<proteinExistence type="predicted"/>
<protein>
    <submittedName>
        <fullName evidence="1">Uncharacterized protein</fullName>
    </submittedName>
</protein>
<feature type="non-terminal residue" evidence="1">
    <location>
        <position position="1"/>
    </location>
</feature>
<comment type="caution">
    <text evidence="1">The sequence shown here is derived from an EMBL/GenBank/DDBJ whole genome shotgun (WGS) entry which is preliminary data.</text>
</comment>
<gene>
    <name evidence="1" type="ORF">AVEN_227198_1</name>
</gene>
<evidence type="ECO:0000313" key="1">
    <source>
        <dbReference type="EMBL" id="GBL90935.1"/>
    </source>
</evidence>
<dbReference type="Proteomes" id="UP000499080">
    <property type="component" value="Unassembled WGS sequence"/>
</dbReference>
<dbReference type="AlphaFoldDB" id="A0A4Y2BHQ8"/>
<organism evidence="1 2">
    <name type="scientific">Araneus ventricosus</name>
    <name type="common">Orbweaver spider</name>
    <name type="synonym">Epeira ventricosa</name>
    <dbReference type="NCBI Taxonomy" id="182803"/>
    <lineage>
        <taxon>Eukaryota</taxon>
        <taxon>Metazoa</taxon>
        <taxon>Ecdysozoa</taxon>
        <taxon>Arthropoda</taxon>
        <taxon>Chelicerata</taxon>
        <taxon>Arachnida</taxon>
        <taxon>Araneae</taxon>
        <taxon>Araneomorphae</taxon>
        <taxon>Entelegynae</taxon>
        <taxon>Araneoidea</taxon>
        <taxon>Araneidae</taxon>
        <taxon>Araneus</taxon>
    </lineage>
</organism>
<evidence type="ECO:0000313" key="2">
    <source>
        <dbReference type="Proteomes" id="UP000499080"/>
    </source>
</evidence>
<keyword evidence="2" id="KW-1185">Reference proteome</keyword>
<sequence>RNFEIPSLQKYFLGTPRRVGSGTEKVVAFTGDGVMSVSKTMTSIKDPSSSVHSGL</sequence>
<dbReference type="EMBL" id="BGPR01159624">
    <property type="protein sequence ID" value="GBL90935.1"/>
    <property type="molecule type" value="Genomic_DNA"/>
</dbReference>
<accession>A0A4Y2BHQ8</accession>
<reference evidence="1 2" key="1">
    <citation type="journal article" date="2019" name="Sci. Rep.">
        <title>Orb-weaving spider Araneus ventricosus genome elucidates the spidroin gene catalogue.</title>
        <authorList>
            <person name="Kono N."/>
            <person name="Nakamura H."/>
            <person name="Ohtoshi R."/>
            <person name="Moran D.A.P."/>
            <person name="Shinohara A."/>
            <person name="Yoshida Y."/>
            <person name="Fujiwara M."/>
            <person name="Mori M."/>
            <person name="Tomita M."/>
            <person name="Arakawa K."/>
        </authorList>
    </citation>
    <scope>NUCLEOTIDE SEQUENCE [LARGE SCALE GENOMIC DNA]</scope>
</reference>
<name>A0A4Y2BHQ8_ARAVE</name>